<evidence type="ECO:0000256" key="5">
    <source>
        <dbReference type="ARBA" id="ARBA00023136"/>
    </source>
</evidence>
<evidence type="ECO:0000256" key="3">
    <source>
        <dbReference type="ARBA" id="ARBA00022692"/>
    </source>
</evidence>
<keyword evidence="4 7" id="KW-1133">Transmembrane helix</keyword>
<dbReference type="GO" id="GO:0006622">
    <property type="term" value="P:protein targeting to lysosome"/>
    <property type="evidence" value="ECO:0007669"/>
    <property type="project" value="TreeGrafter"/>
</dbReference>
<evidence type="ECO:0000256" key="2">
    <source>
        <dbReference type="ARBA" id="ARBA00010532"/>
    </source>
</evidence>
<evidence type="ECO:0000256" key="4">
    <source>
        <dbReference type="ARBA" id="ARBA00022989"/>
    </source>
</evidence>
<sequence>MKRFCLVTLGLLAPAFLIAGIALLAAHIMENLVDGQIKEGTILRNNSEAFEFWSSPPIPLLLQVYFFNLTNPLEVLQGEKPIVKEIGPYTYREWKSRRDIHILENGSKVSSFQPSTYYFVPELSVGDPEVDRIRTVNLPAVTAMNMARRTPFRFPAELLLLAYEEDMFTIHTVDEILWGYTDKFLKAIHKFFPGVDPVFGYFKQMNTTNDGEYLMLTGEKNYLDFTRIIEWNGKDKLDWWTSPSCNMINGTDGGTFHALLTKDETLYIFSTDFCRSIYLTFEEELTILGIPTYRFTPPLAIFANVSVNPDNAGFCVPAGHCLGSGILNVTRCKQGAPIFLSLPHFFHADDKYIKSVDGIHPNKQNHDTFLDINPLTGVVVRANKRMQINVYVETIPEFIQTGNIRKMPYPVMFVNESFLLDDVNAGKLRAALLGTNLVQAVPFIMLALGIICGSVFLAVTYWPRGKKEEGTVDERAPLIRT</sequence>
<proteinExistence type="inferred from homology"/>
<dbReference type="GO" id="GO:0016020">
    <property type="term" value="C:membrane"/>
    <property type="evidence" value="ECO:0007669"/>
    <property type="project" value="UniProtKB-SubCell"/>
</dbReference>
<feature type="transmembrane region" description="Helical" evidence="7">
    <location>
        <begin position="440"/>
        <end position="462"/>
    </location>
</feature>
<dbReference type="Pfam" id="PF01130">
    <property type="entry name" value="CD36"/>
    <property type="match status" value="1"/>
</dbReference>
<dbReference type="PRINTS" id="PR01611">
    <property type="entry name" value="LIMPII"/>
</dbReference>
<evidence type="ECO:0000256" key="7">
    <source>
        <dbReference type="SAM" id="Phobius"/>
    </source>
</evidence>
<dbReference type="AlphaFoldDB" id="A0A0B8RXA7"/>
<keyword evidence="5 7" id="KW-0472">Membrane</keyword>
<keyword evidence="6" id="KW-0325">Glycoprotein</keyword>
<dbReference type="PANTHER" id="PTHR11923:SF51">
    <property type="entry name" value="LYSOSOME MEMBRANE PROTEIN 2"/>
    <property type="match status" value="1"/>
</dbReference>
<organism evidence="8">
    <name type="scientific">Philothamnus irregularis</name>
    <name type="common">brown tree snake</name>
    <dbReference type="NCBI Taxonomy" id="1899461"/>
    <lineage>
        <taxon>Eukaryota</taxon>
        <taxon>Metazoa</taxon>
        <taxon>Chordata</taxon>
        <taxon>Craniata</taxon>
        <taxon>Vertebrata</taxon>
        <taxon>Euteleostomi</taxon>
        <taxon>Lepidosauria</taxon>
        <taxon>Squamata</taxon>
        <taxon>Bifurcata</taxon>
        <taxon>Unidentata</taxon>
        <taxon>Episquamata</taxon>
        <taxon>Toxicofera</taxon>
        <taxon>Serpentes</taxon>
        <taxon>Colubroidea</taxon>
        <taxon>Colubridae</taxon>
        <taxon>Colubrinae</taxon>
        <taxon>Philothamnus</taxon>
    </lineage>
</organism>
<protein>
    <submittedName>
        <fullName evidence="8">Lysosome membrane protein 2-like</fullName>
    </submittedName>
</protein>
<reference evidence="8" key="1">
    <citation type="journal article" date="2014" name="BMC Genomics">
        <title>RNA-seq and high-definition mass spectrometry reveal the complex and divergent venoms of two rear-fanged colubrid snakes.</title>
        <authorList>
            <person name="McGivern J.J."/>
            <person name="Wray K.P."/>
            <person name="Margres M.J."/>
            <person name="Couch M.E."/>
            <person name="Mackessy S.P."/>
            <person name="Rokyta D.R."/>
        </authorList>
    </citation>
    <scope>NUCLEOTIDE SEQUENCE</scope>
    <source>
        <tissue evidence="8">Venom gland</tissue>
    </source>
</reference>
<comment type="similarity">
    <text evidence="2">Belongs to the CD36 family.</text>
</comment>
<accession>A0A0B8RXA7</accession>
<comment type="subcellular location">
    <subcellularLocation>
        <location evidence="1">Membrane</location>
    </subcellularLocation>
</comment>
<keyword evidence="3 7" id="KW-0812">Transmembrane</keyword>
<evidence type="ECO:0000256" key="1">
    <source>
        <dbReference type="ARBA" id="ARBA00004370"/>
    </source>
</evidence>
<dbReference type="PANTHER" id="PTHR11923">
    <property type="entry name" value="SCAVENGER RECEPTOR CLASS B TYPE-1 SR-B1"/>
    <property type="match status" value="1"/>
</dbReference>
<evidence type="ECO:0000256" key="6">
    <source>
        <dbReference type="ARBA" id="ARBA00023180"/>
    </source>
</evidence>
<name>A0A0B8RXA7_9SAUR</name>
<dbReference type="GO" id="GO:0005044">
    <property type="term" value="F:scavenger receptor activity"/>
    <property type="evidence" value="ECO:0007669"/>
    <property type="project" value="InterPro"/>
</dbReference>
<dbReference type="GO" id="GO:0005764">
    <property type="term" value="C:lysosome"/>
    <property type="evidence" value="ECO:0007669"/>
    <property type="project" value="InterPro"/>
</dbReference>
<dbReference type="EMBL" id="GBSH01001519">
    <property type="protein sequence ID" value="JAG67507.1"/>
    <property type="molecule type" value="Transcribed_RNA"/>
</dbReference>
<dbReference type="PRINTS" id="PR01609">
    <property type="entry name" value="CD36FAMILY"/>
</dbReference>
<dbReference type="InterPro" id="IPR002159">
    <property type="entry name" value="CD36_fam"/>
</dbReference>
<dbReference type="GO" id="GO:0006898">
    <property type="term" value="P:receptor-mediated endocytosis"/>
    <property type="evidence" value="ECO:0007669"/>
    <property type="project" value="TreeGrafter"/>
</dbReference>
<evidence type="ECO:0000313" key="8">
    <source>
        <dbReference type="EMBL" id="JAG67507.1"/>
    </source>
</evidence>
<dbReference type="InterPro" id="IPR005429">
    <property type="entry name" value="LimpII"/>
</dbReference>